<feature type="domain" description="Lipopolysaccharide assembly protein A" evidence="7">
    <location>
        <begin position="84"/>
        <end position="130"/>
    </location>
</feature>
<evidence type="ECO:0000256" key="2">
    <source>
        <dbReference type="ARBA" id="ARBA00022692"/>
    </source>
</evidence>
<dbReference type="GO" id="GO:0005886">
    <property type="term" value="C:plasma membrane"/>
    <property type="evidence" value="ECO:0007669"/>
    <property type="project" value="InterPro"/>
</dbReference>
<accession>A0A1I5V204</accession>
<gene>
    <name evidence="8" type="ORF">SAMN05660464_0489</name>
</gene>
<keyword evidence="9" id="KW-1185">Reference proteome</keyword>
<evidence type="ECO:0000259" key="7">
    <source>
        <dbReference type="Pfam" id="PF06305"/>
    </source>
</evidence>
<keyword evidence="4 6" id="KW-0472">Membrane</keyword>
<dbReference type="RefSeq" id="WP_091116918.1">
    <property type="nucleotide sequence ID" value="NZ_FOWQ01000012.1"/>
</dbReference>
<evidence type="ECO:0000256" key="1">
    <source>
        <dbReference type="ARBA" id="ARBA00022475"/>
    </source>
</evidence>
<evidence type="ECO:0000256" key="4">
    <source>
        <dbReference type="ARBA" id="ARBA00023136"/>
    </source>
</evidence>
<name>A0A1I5V204_9ACTN</name>
<feature type="compositionally biased region" description="Low complexity" evidence="5">
    <location>
        <begin position="25"/>
        <end position="58"/>
    </location>
</feature>
<evidence type="ECO:0000256" key="5">
    <source>
        <dbReference type="SAM" id="MobiDB-lite"/>
    </source>
</evidence>
<dbReference type="InterPro" id="IPR010445">
    <property type="entry name" value="LapA_dom"/>
</dbReference>
<organism evidence="8 9">
    <name type="scientific">Geodermatophilus dictyosporus</name>
    <dbReference type="NCBI Taxonomy" id="1523247"/>
    <lineage>
        <taxon>Bacteria</taxon>
        <taxon>Bacillati</taxon>
        <taxon>Actinomycetota</taxon>
        <taxon>Actinomycetes</taxon>
        <taxon>Geodermatophilales</taxon>
        <taxon>Geodermatophilaceae</taxon>
        <taxon>Geodermatophilus</taxon>
    </lineage>
</organism>
<sequence>MTTPGTPAEPRPSAPGTDPFATGYGTSPAGSAPTGTTPGGTSPAPTRPSGPSRAGRAGRTAGRGLALVLLIAVTVVLVLFAVFNGETVPISLVFTDVRAPLVVALLIAAALGFLVAALLGAVLAARRRNR</sequence>
<dbReference type="STRING" id="1523247.SAMN05660464_0489"/>
<dbReference type="Pfam" id="PF06305">
    <property type="entry name" value="LapA_dom"/>
    <property type="match status" value="1"/>
</dbReference>
<dbReference type="EMBL" id="FOWQ01000012">
    <property type="protein sequence ID" value="SFQ01525.1"/>
    <property type="molecule type" value="Genomic_DNA"/>
</dbReference>
<reference evidence="9" key="1">
    <citation type="submission" date="2016-10" db="EMBL/GenBank/DDBJ databases">
        <authorList>
            <person name="Varghese N."/>
            <person name="Submissions S."/>
        </authorList>
    </citation>
    <scope>NUCLEOTIDE SEQUENCE [LARGE SCALE GENOMIC DNA]</scope>
    <source>
        <strain evidence="9">DSM 44208</strain>
    </source>
</reference>
<evidence type="ECO:0000313" key="9">
    <source>
        <dbReference type="Proteomes" id="UP000198857"/>
    </source>
</evidence>
<dbReference type="Proteomes" id="UP000198857">
    <property type="component" value="Unassembled WGS sequence"/>
</dbReference>
<dbReference type="AlphaFoldDB" id="A0A1I5V204"/>
<protein>
    <submittedName>
        <fullName evidence="8">Uncharacterized integral membrane protein</fullName>
    </submittedName>
</protein>
<keyword evidence="2 6" id="KW-0812">Transmembrane</keyword>
<feature type="transmembrane region" description="Helical" evidence="6">
    <location>
        <begin position="103"/>
        <end position="125"/>
    </location>
</feature>
<feature type="region of interest" description="Disordered" evidence="5">
    <location>
        <begin position="1"/>
        <end position="58"/>
    </location>
</feature>
<keyword evidence="3 6" id="KW-1133">Transmembrane helix</keyword>
<feature type="transmembrane region" description="Helical" evidence="6">
    <location>
        <begin position="65"/>
        <end position="83"/>
    </location>
</feature>
<evidence type="ECO:0000256" key="6">
    <source>
        <dbReference type="SAM" id="Phobius"/>
    </source>
</evidence>
<evidence type="ECO:0000313" key="8">
    <source>
        <dbReference type="EMBL" id="SFQ01525.1"/>
    </source>
</evidence>
<proteinExistence type="predicted"/>
<keyword evidence="1" id="KW-1003">Cell membrane</keyword>
<evidence type="ECO:0000256" key="3">
    <source>
        <dbReference type="ARBA" id="ARBA00022989"/>
    </source>
</evidence>